<sequence>VGEAEVQNLVAVLLQSLHFHAGDGVVEPLELVVPGNARARTWVPRHLAGHAVVAVEKLPPEEVVAGHGAPLAAHERGGQHVRVLQVQEDLVEDAVREQGAAAALHRGILPRRPHGTRLRLRHLCQLRSPGMNPEAPSSSSCKDNLSCHPTALCHPSALCPLAPAAANDIPINTLQRVIASDVSPLTLSQVSCHREASTAFTWG</sequence>
<proteinExistence type="predicted"/>
<organism evidence="1 2">
    <name type="scientific">Nothoprocta perdicaria</name>
    <name type="common">Chilean tinamou</name>
    <name type="synonym">Crypturus perdicarius</name>
    <dbReference type="NCBI Taxonomy" id="30464"/>
    <lineage>
        <taxon>Eukaryota</taxon>
        <taxon>Metazoa</taxon>
        <taxon>Chordata</taxon>
        <taxon>Craniata</taxon>
        <taxon>Vertebrata</taxon>
        <taxon>Euteleostomi</taxon>
        <taxon>Archelosauria</taxon>
        <taxon>Archosauria</taxon>
        <taxon>Dinosauria</taxon>
        <taxon>Saurischia</taxon>
        <taxon>Theropoda</taxon>
        <taxon>Coelurosauria</taxon>
        <taxon>Aves</taxon>
        <taxon>Palaeognathae</taxon>
        <taxon>Tinamiformes</taxon>
        <taxon>Tinamidae</taxon>
        <taxon>Nothoprocta</taxon>
    </lineage>
</organism>
<accession>A0A8C6Z2D0</accession>
<reference evidence="1" key="1">
    <citation type="submission" date="2025-08" db="UniProtKB">
        <authorList>
            <consortium name="Ensembl"/>
        </authorList>
    </citation>
    <scope>IDENTIFICATION</scope>
</reference>
<name>A0A8C6Z2D0_NOTPE</name>
<protein>
    <submittedName>
        <fullName evidence="1">Uncharacterized protein</fullName>
    </submittedName>
</protein>
<evidence type="ECO:0000313" key="1">
    <source>
        <dbReference type="Ensembl" id="ENSNPEP00000006056.1"/>
    </source>
</evidence>
<keyword evidence="2" id="KW-1185">Reference proteome</keyword>
<reference evidence="1" key="2">
    <citation type="submission" date="2025-09" db="UniProtKB">
        <authorList>
            <consortium name="Ensembl"/>
        </authorList>
    </citation>
    <scope>IDENTIFICATION</scope>
</reference>
<dbReference type="Ensembl" id="ENSNPET00000006205.1">
    <property type="protein sequence ID" value="ENSNPEP00000006056.1"/>
    <property type="gene ID" value="ENSNPEG00000004568.1"/>
</dbReference>
<dbReference type="AlphaFoldDB" id="A0A8C6Z2D0"/>
<dbReference type="Proteomes" id="UP000694420">
    <property type="component" value="Unplaced"/>
</dbReference>
<evidence type="ECO:0000313" key="2">
    <source>
        <dbReference type="Proteomes" id="UP000694420"/>
    </source>
</evidence>